<dbReference type="PANTHER" id="PTHR47400:SF1">
    <property type="entry name" value="PROLINE-RICH TRANSMEMBRANE PROTEIN 3"/>
    <property type="match status" value="1"/>
</dbReference>
<sequence length="1360" mass="150916">MMASATRILAWTLLLGSVTAESPLTYDLNSITGDELPYGFSEGNSASHDSEEILNNQLEVQESPNLKREEILALSNFESISPWVGKLRNSGGSDFTSTASFLNLRQRTLKTTSSPVVFSTATFRDLGHRVRADSGLHTYTTPLSIKPENSSQATVKSRKKKPDPVESAEDNKPPSDVLQKHNMVKLSNEFQYTTKPWVKTLISSSPSALRDEMPLDTEKKLLHSNSHGKEGRMLKTNNGKSTFHTLAMSSRAESGLNVVTKMGINMARTVSSPVSKVSTLSLVSNAPPSGEDQFQAIDVNPKPSTVKELEIEDNNKDMDQIVLGDIVNIQNDFADFHSNIVPLSQTQTIEPNAMIPASRVENNFIDDFIPRDQEEIHLPVSDKHLASYGTTESYFTLQDKQDNQNSPTRDAMVTAYVNDMVELEKQATKEEAQSSTVKESILISGTSRAPKDNMKVPHFSAFSQSKSTTKVVVSMLNHTPTLPSGNVLQMSKSTEAPKQDYSTWLDYFIKENRPDSFSTSLSQGILLDSKSKTWTEAHLAHQISTRKVPVSTSRKDVKMTEEVSPTPALSMEEGKKKVKMTTELFLYLGHKTPPPSTQISFINPDQTAGSSLQALTKGSLKVEDLEQSSTQSVQGVGWPVVPLKLSTTTRAPVMGSLIPVTWSTPVTRQLDLTDRSGKLNSVTQQSPSTSTSQISSSTGSRTQGTGRRGQIKVTTQRALQRPRLIVASTSIPSTVPSSSSPCVRTNGACKYLLSNQTHLQWEDMQHTLSFAWELHVYGSGVLFVILSLISLVNLIGSPILHIYNLPYIMLSNALLFGVGLLRAIFFFSDPYGTKAMFSPRVVLVLYNITFPLMITTFGVSILLMLKVAQLKILSPRLQSLPLLVVVGVIHFVILLSADLFAHVLNPSVNVILHVLSASWGSFLMVGSFVAHLKLRKNMETILGQAQRVSSSCEDTLDLQTQRRNPKCLFTSFRVLLVCSISGLLCCVLQVYAVLWLFGILGKANEFSWAWWFLQFWFRIFELVLCFGLVFIASHIFCQWCDNSEHTCWSKILRYLCTYNKTEVPEYPNNCFDWPNGIQDRVANNDISKSLIRNQSENVPLKALKDNNEINANVPFFNKRESSSSPIVKPRLGAMFNPKTQNVAMGRSYTSICFEKDSVLSLMDLEFRPPSPINLSRSIDEALFREHLVRDSIFNDSSLQYPSYLSRQDSCSSLKENSAFNQTVDPLLSSDLKLRRNSNPDYMYNLARCSSATSINSPTVSLQHSKYPPNDITTEAAASGSSLDSYSKESIKISWNPWRHGLSSVESLPVEDIPSTQCLPQQSNSAVSVDANKPKEETRKNFIGLNLPVDSHSISSDTIEL</sequence>
<keyword evidence="11" id="KW-1185">Reference proteome</keyword>
<evidence type="ECO:0000313" key="15">
    <source>
        <dbReference type="RefSeq" id="XP_033782679.1"/>
    </source>
</evidence>
<evidence type="ECO:0000313" key="11">
    <source>
        <dbReference type="Proteomes" id="UP000515159"/>
    </source>
</evidence>
<evidence type="ECO:0000256" key="4">
    <source>
        <dbReference type="ARBA" id="ARBA00022729"/>
    </source>
</evidence>
<organism evidence="11 15">
    <name type="scientific">Geotrypetes seraphini</name>
    <name type="common">Gaboon caecilian</name>
    <name type="synonym">Caecilia seraphini</name>
    <dbReference type="NCBI Taxonomy" id="260995"/>
    <lineage>
        <taxon>Eukaryota</taxon>
        <taxon>Metazoa</taxon>
        <taxon>Chordata</taxon>
        <taxon>Craniata</taxon>
        <taxon>Vertebrata</taxon>
        <taxon>Euteleostomi</taxon>
        <taxon>Amphibia</taxon>
        <taxon>Gymnophiona</taxon>
        <taxon>Geotrypetes</taxon>
    </lineage>
</organism>
<keyword evidence="5 8" id="KW-1133">Transmembrane helix</keyword>
<dbReference type="RefSeq" id="XP_033782679.1">
    <property type="nucleotide sequence ID" value="XM_033926788.1"/>
</dbReference>
<evidence type="ECO:0000256" key="2">
    <source>
        <dbReference type="ARBA" id="ARBA00022553"/>
    </source>
</evidence>
<feature type="transmembrane region" description="Helical" evidence="8">
    <location>
        <begin position="972"/>
        <end position="997"/>
    </location>
</feature>
<dbReference type="RefSeq" id="XP_033782678.1">
    <property type="nucleotide sequence ID" value="XM_033926787.1"/>
</dbReference>
<evidence type="ECO:0000256" key="5">
    <source>
        <dbReference type="ARBA" id="ARBA00022989"/>
    </source>
</evidence>
<accession>A0A6P8PFG8</accession>
<gene>
    <name evidence="12 13 14 15" type="primary">PRRT3</name>
</gene>
<evidence type="ECO:0000313" key="12">
    <source>
        <dbReference type="RefSeq" id="XP_033782676.1"/>
    </source>
</evidence>
<dbReference type="Proteomes" id="UP000515159">
    <property type="component" value="Chromosome 17"/>
</dbReference>
<feature type="transmembrane region" description="Helical" evidence="8">
    <location>
        <begin position="910"/>
        <end position="932"/>
    </location>
</feature>
<feature type="transmembrane region" description="Helical" evidence="8">
    <location>
        <begin position="807"/>
        <end position="828"/>
    </location>
</feature>
<feature type="transmembrane region" description="Helical" evidence="8">
    <location>
        <begin position="880"/>
        <end position="904"/>
    </location>
</feature>
<keyword evidence="3 8" id="KW-0812">Transmembrane</keyword>
<evidence type="ECO:0000259" key="10">
    <source>
        <dbReference type="Pfam" id="PF25987"/>
    </source>
</evidence>
<protein>
    <submittedName>
        <fullName evidence="12 13">Proline-rich transmembrane protein 3</fullName>
    </submittedName>
</protein>
<feature type="domain" description="Proline-rich transmembrane protein 3/4" evidence="10">
    <location>
        <begin position="753"/>
        <end position="1056"/>
    </location>
</feature>
<keyword evidence="4 9" id="KW-0732">Signal</keyword>
<feature type="region of interest" description="Disordered" evidence="7">
    <location>
        <begin position="550"/>
        <end position="574"/>
    </location>
</feature>
<dbReference type="RefSeq" id="XP_033782677.1">
    <property type="nucleotide sequence ID" value="XM_033926786.1"/>
</dbReference>
<evidence type="ECO:0000313" key="13">
    <source>
        <dbReference type="RefSeq" id="XP_033782677.1"/>
    </source>
</evidence>
<dbReference type="InterPro" id="IPR059081">
    <property type="entry name" value="PRRT3-4"/>
</dbReference>
<dbReference type="PANTHER" id="PTHR47400">
    <property type="entry name" value="PROLINE-RICH TRANSMEMBRANE PROTEIN 3"/>
    <property type="match status" value="1"/>
</dbReference>
<feature type="chain" id="PRO_5044653922" evidence="9">
    <location>
        <begin position="21"/>
        <end position="1360"/>
    </location>
</feature>
<reference evidence="12 13" key="1">
    <citation type="submission" date="2025-04" db="UniProtKB">
        <authorList>
            <consortium name="RefSeq"/>
        </authorList>
    </citation>
    <scope>IDENTIFICATION</scope>
</reference>
<name>A0A6P8PFG8_GEOSA</name>
<dbReference type="OrthoDB" id="10066605at2759"/>
<dbReference type="RefSeq" id="XP_033782676.1">
    <property type="nucleotide sequence ID" value="XM_033926785.1"/>
</dbReference>
<dbReference type="InterPro" id="IPR043242">
    <property type="entry name" value="PRRT3"/>
</dbReference>
<evidence type="ECO:0000256" key="9">
    <source>
        <dbReference type="SAM" id="SignalP"/>
    </source>
</evidence>
<proteinExistence type="predicted"/>
<dbReference type="KEGG" id="gsh:117351469"/>
<feature type="transmembrane region" description="Helical" evidence="8">
    <location>
        <begin position="848"/>
        <end position="868"/>
    </location>
</feature>
<feature type="compositionally biased region" description="Polar residues" evidence="7">
    <location>
        <begin position="138"/>
        <end position="155"/>
    </location>
</feature>
<feature type="region of interest" description="Disordered" evidence="7">
    <location>
        <begin position="678"/>
        <end position="716"/>
    </location>
</feature>
<dbReference type="CTD" id="285368"/>
<keyword evidence="2" id="KW-0597">Phosphoprotein</keyword>
<evidence type="ECO:0000256" key="7">
    <source>
        <dbReference type="SAM" id="MobiDB-lite"/>
    </source>
</evidence>
<feature type="signal peptide" evidence="9">
    <location>
        <begin position="1"/>
        <end position="20"/>
    </location>
</feature>
<comment type="subcellular location">
    <subcellularLocation>
        <location evidence="1">Membrane</location>
        <topology evidence="1">Multi-pass membrane protein</topology>
    </subcellularLocation>
</comment>
<feature type="compositionally biased region" description="Low complexity" evidence="7">
    <location>
        <begin position="683"/>
        <end position="705"/>
    </location>
</feature>
<feature type="region of interest" description="Disordered" evidence="7">
    <location>
        <begin position="427"/>
        <end position="454"/>
    </location>
</feature>
<feature type="transmembrane region" description="Helical" evidence="8">
    <location>
        <begin position="774"/>
        <end position="795"/>
    </location>
</feature>
<feature type="compositionally biased region" description="Polar residues" evidence="7">
    <location>
        <begin position="433"/>
        <end position="447"/>
    </location>
</feature>
<dbReference type="Pfam" id="PF25987">
    <property type="entry name" value="PRRT3"/>
    <property type="match status" value="1"/>
</dbReference>
<evidence type="ECO:0000313" key="14">
    <source>
        <dbReference type="RefSeq" id="XP_033782678.1"/>
    </source>
</evidence>
<evidence type="ECO:0000256" key="3">
    <source>
        <dbReference type="ARBA" id="ARBA00022692"/>
    </source>
</evidence>
<keyword evidence="6 8" id="KW-0472">Membrane</keyword>
<evidence type="ECO:0000256" key="1">
    <source>
        <dbReference type="ARBA" id="ARBA00004141"/>
    </source>
</evidence>
<feature type="transmembrane region" description="Helical" evidence="8">
    <location>
        <begin position="1009"/>
        <end position="1032"/>
    </location>
</feature>
<dbReference type="GeneID" id="117351469"/>
<evidence type="ECO:0000256" key="8">
    <source>
        <dbReference type="SAM" id="Phobius"/>
    </source>
</evidence>
<feature type="region of interest" description="Disordered" evidence="7">
    <location>
        <begin position="138"/>
        <end position="177"/>
    </location>
</feature>
<evidence type="ECO:0000256" key="6">
    <source>
        <dbReference type="ARBA" id="ARBA00023136"/>
    </source>
</evidence>